<reference evidence="1" key="1">
    <citation type="journal article" date="2021" name="Nat. Commun.">
        <title>Genetic determinants of endophytism in the Arabidopsis root mycobiome.</title>
        <authorList>
            <person name="Mesny F."/>
            <person name="Miyauchi S."/>
            <person name="Thiergart T."/>
            <person name="Pickel B."/>
            <person name="Atanasova L."/>
            <person name="Karlsson M."/>
            <person name="Huettel B."/>
            <person name="Barry K.W."/>
            <person name="Haridas S."/>
            <person name="Chen C."/>
            <person name="Bauer D."/>
            <person name="Andreopoulos W."/>
            <person name="Pangilinan J."/>
            <person name="LaButti K."/>
            <person name="Riley R."/>
            <person name="Lipzen A."/>
            <person name="Clum A."/>
            <person name="Drula E."/>
            <person name="Henrissat B."/>
            <person name="Kohler A."/>
            <person name="Grigoriev I.V."/>
            <person name="Martin F.M."/>
            <person name="Hacquard S."/>
        </authorList>
    </citation>
    <scope>NUCLEOTIDE SEQUENCE</scope>
    <source>
        <strain evidence="1">MPI-CAGE-CH-0230</strain>
    </source>
</reference>
<protein>
    <submittedName>
        <fullName evidence="1">Uncharacterized protein</fullName>
    </submittedName>
</protein>
<evidence type="ECO:0000313" key="2">
    <source>
        <dbReference type="Proteomes" id="UP000756346"/>
    </source>
</evidence>
<evidence type="ECO:0000313" key="1">
    <source>
        <dbReference type="EMBL" id="KAH7031180.1"/>
    </source>
</evidence>
<name>A0A9P8Y6R4_9PEZI</name>
<dbReference type="RefSeq" id="XP_046012860.1">
    <property type="nucleotide sequence ID" value="XM_046156781.1"/>
</dbReference>
<gene>
    <name evidence="1" type="ORF">B0I36DRAFT_349293</name>
</gene>
<comment type="caution">
    <text evidence="1">The sequence shown here is derived from an EMBL/GenBank/DDBJ whole genome shotgun (WGS) entry which is preliminary data.</text>
</comment>
<proteinExistence type="predicted"/>
<accession>A0A9P8Y6R4</accession>
<dbReference type="EMBL" id="JAGTJQ010000005">
    <property type="protein sequence ID" value="KAH7031180.1"/>
    <property type="molecule type" value="Genomic_DNA"/>
</dbReference>
<keyword evidence="2" id="KW-1185">Reference proteome</keyword>
<dbReference type="GeneID" id="70186327"/>
<sequence length="153" mass="16664">MSHADEHVLRQAPTEVAQIVARYKHGDMFLDRDKWTRNSDFISSGALLLIERSAGSPDRVSRRQHAATRYLRDPAGRPVLLHAGPRWLGAPQPVTRMQPEAVVIGHPVDAISPTARPSNTCQHVLQTTPASLTTACDAGFSSYLVGHTAAPRA</sequence>
<dbReference type="Proteomes" id="UP000756346">
    <property type="component" value="Unassembled WGS sequence"/>
</dbReference>
<dbReference type="AlphaFoldDB" id="A0A9P8Y6R4"/>
<organism evidence="1 2">
    <name type="scientific">Microdochium trichocladiopsis</name>
    <dbReference type="NCBI Taxonomy" id="1682393"/>
    <lineage>
        <taxon>Eukaryota</taxon>
        <taxon>Fungi</taxon>
        <taxon>Dikarya</taxon>
        <taxon>Ascomycota</taxon>
        <taxon>Pezizomycotina</taxon>
        <taxon>Sordariomycetes</taxon>
        <taxon>Xylariomycetidae</taxon>
        <taxon>Xylariales</taxon>
        <taxon>Microdochiaceae</taxon>
        <taxon>Microdochium</taxon>
    </lineage>
</organism>